<name>A0A5B7D7X5_PORTR</name>
<organism evidence="2 3">
    <name type="scientific">Portunus trituberculatus</name>
    <name type="common">Swimming crab</name>
    <name type="synonym">Neptunus trituberculatus</name>
    <dbReference type="NCBI Taxonomy" id="210409"/>
    <lineage>
        <taxon>Eukaryota</taxon>
        <taxon>Metazoa</taxon>
        <taxon>Ecdysozoa</taxon>
        <taxon>Arthropoda</taxon>
        <taxon>Crustacea</taxon>
        <taxon>Multicrustacea</taxon>
        <taxon>Malacostraca</taxon>
        <taxon>Eumalacostraca</taxon>
        <taxon>Eucarida</taxon>
        <taxon>Decapoda</taxon>
        <taxon>Pleocyemata</taxon>
        <taxon>Brachyura</taxon>
        <taxon>Eubrachyura</taxon>
        <taxon>Portunoidea</taxon>
        <taxon>Portunidae</taxon>
        <taxon>Portuninae</taxon>
        <taxon>Portunus</taxon>
    </lineage>
</organism>
<accession>A0A5B7D7X5</accession>
<proteinExistence type="predicted"/>
<feature type="compositionally biased region" description="Pro residues" evidence="1">
    <location>
        <begin position="32"/>
        <end position="42"/>
    </location>
</feature>
<comment type="caution">
    <text evidence="2">The sequence shown here is derived from an EMBL/GenBank/DDBJ whole genome shotgun (WGS) entry which is preliminary data.</text>
</comment>
<dbReference type="Proteomes" id="UP000324222">
    <property type="component" value="Unassembled WGS sequence"/>
</dbReference>
<evidence type="ECO:0000313" key="3">
    <source>
        <dbReference type="Proteomes" id="UP000324222"/>
    </source>
</evidence>
<sequence>MSNARHQEKIKLFASHSCPGAEAGPRDSRPSRPSPPSPPTPHTPQAALRCTPRHSTGQVHAGEQRGRDYIACY</sequence>
<reference evidence="2 3" key="1">
    <citation type="submission" date="2019-05" db="EMBL/GenBank/DDBJ databases">
        <title>Another draft genome of Portunus trituberculatus and its Hox gene families provides insights of decapod evolution.</title>
        <authorList>
            <person name="Jeong J.-H."/>
            <person name="Song I."/>
            <person name="Kim S."/>
            <person name="Choi T."/>
            <person name="Kim D."/>
            <person name="Ryu S."/>
            <person name="Kim W."/>
        </authorList>
    </citation>
    <scope>NUCLEOTIDE SEQUENCE [LARGE SCALE GENOMIC DNA]</scope>
    <source>
        <tissue evidence="2">Muscle</tissue>
    </source>
</reference>
<keyword evidence="3" id="KW-1185">Reference proteome</keyword>
<feature type="region of interest" description="Disordered" evidence="1">
    <location>
        <begin position="1"/>
        <end position="73"/>
    </location>
</feature>
<feature type="compositionally biased region" description="Basic and acidic residues" evidence="1">
    <location>
        <begin position="1"/>
        <end position="11"/>
    </location>
</feature>
<protein>
    <submittedName>
        <fullName evidence="2">Uncharacterized protein</fullName>
    </submittedName>
</protein>
<dbReference type="EMBL" id="VSRR010000583">
    <property type="protein sequence ID" value="MPC17371.1"/>
    <property type="molecule type" value="Genomic_DNA"/>
</dbReference>
<dbReference type="AlphaFoldDB" id="A0A5B7D7X5"/>
<gene>
    <name evidence="2" type="ORF">E2C01_010225</name>
</gene>
<feature type="compositionally biased region" description="Basic and acidic residues" evidence="1">
    <location>
        <begin position="62"/>
        <end position="73"/>
    </location>
</feature>
<evidence type="ECO:0000256" key="1">
    <source>
        <dbReference type="SAM" id="MobiDB-lite"/>
    </source>
</evidence>
<evidence type="ECO:0000313" key="2">
    <source>
        <dbReference type="EMBL" id="MPC17371.1"/>
    </source>
</evidence>